<evidence type="ECO:0000256" key="2">
    <source>
        <dbReference type="ARBA" id="ARBA00022723"/>
    </source>
</evidence>
<dbReference type="InterPro" id="IPR008162">
    <property type="entry name" value="Pyrophosphatase"/>
</dbReference>
<feature type="binding site" evidence="5">
    <location>
        <position position="34"/>
    </location>
    <ligand>
        <name>substrate</name>
    </ligand>
</feature>
<feature type="binding site" evidence="5">
    <location>
        <position position="70"/>
    </location>
    <ligand>
        <name>Mg(2+)</name>
        <dbReference type="ChEBI" id="CHEBI:18420"/>
        <label>1</label>
    </ligand>
</feature>
<reference evidence="6" key="1">
    <citation type="submission" date="2020-02" db="EMBL/GenBank/DDBJ databases">
        <authorList>
            <person name="Meier V. D."/>
        </authorList>
    </citation>
    <scope>NUCLEOTIDE SEQUENCE</scope>
    <source>
        <strain evidence="6">AVDCRST_MAG80</strain>
    </source>
</reference>
<evidence type="ECO:0000256" key="1">
    <source>
        <dbReference type="ARBA" id="ARBA00001946"/>
    </source>
</evidence>
<name>A0A6J4QCQ3_9ACTN</name>
<dbReference type="GO" id="GO:0005737">
    <property type="term" value="C:cytoplasm"/>
    <property type="evidence" value="ECO:0007669"/>
    <property type="project" value="UniProtKB-SubCell"/>
</dbReference>
<comment type="similarity">
    <text evidence="5">Belongs to the PPase family.</text>
</comment>
<feature type="binding site" evidence="5">
    <location>
        <position position="60"/>
    </location>
    <ligand>
        <name>substrate</name>
    </ligand>
</feature>
<dbReference type="InterPro" id="IPR036649">
    <property type="entry name" value="Pyrophosphatase_sf"/>
</dbReference>
<dbReference type="EC" id="3.6.1.1" evidence="5"/>
<proteinExistence type="inferred from homology"/>
<dbReference type="Gene3D" id="3.90.80.10">
    <property type="entry name" value="Inorganic pyrophosphatase"/>
    <property type="match status" value="1"/>
</dbReference>
<protein>
    <recommendedName>
        <fullName evidence="5">Inorganic pyrophosphatase</fullName>
        <ecNumber evidence="5">3.6.1.1</ecNumber>
    </recommendedName>
    <alternativeName>
        <fullName evidence="5">Pyrophosphate phospho-hydrolase</fullName>
        <shortName evidence="5">PPase</shortName>
    </alternativeName>
</protein>
<evidence type="ECO:0000256" key="3">
    <source>
        <dbReference type="ARBA" id="ARBA00022801"/>
    </source>
</evidence>
<keyword evidence="4 5" id="KW-0460">Magnesium</keyword>
<comment type="catalytic activity">
    <reaction evidence="5">
        <text>diphosphate + H2O = 2 phosphate + H(+)</text>
        <dbReference type="Rhea" id="RHEA:24576"/>
        <dbReference type="ChEBI" id="CHEBI:15377"/>
        <dbReference type="ChEBI" id="CHEBI:15378"/>
        <dbReference type="ChEBI" id="CHEBI:33019"/>
        <dbReference type="ChEBI" id="CHEBI:43474"/>
        <dbReference type="EC" id="3.6.1.1"/>
    </reaction>
</comment>
<evidence type="ECO:0000256" key="4">
    <source>
        <dbReference type="ARBA" id="ARBA00022842"/>
    </source>
</evidence>
<feature type="binding site" evidence="5">
    <location>
        <position position="75"/>
    </location>
    <ligand>
        <name>Mg(2+)</name>
        <dbReference type="ChEBI" id="CHEBI:18420"/>
        <label>2</label>
    </ligand>
</feature>
<sequence length="173" mass="19361">MNEINVDLEALPIGDDAPELVNVVVEVPVGSRNKYEYEPELGVIMRDRVLPGNIRFPADYGFLPSTEGADGEPLDVMVAAHDPVFPGCVVRARVVGALEMTEDGESEYNIFAVPNDDPRFDDIKTLDDVPEQNLREIEQFFVAFKRLEGDEQAEVQGWCDLEEAHEIIRNSAR</sequence>
<comment type="caution">
    <text evidence="5">Lacks conserved residue(s) required for the propagation of feature annotation.</text>
</comment>
<dbReference type="SUPFAM" id="SSF50324">
    <property type="entry name" value="Inorganic pyrophosphatase"/>
    <property type="match status" value="1"/>
</dbReference>
<feature type="binding site" evidence="5">
    <location>
        <position position="75"/>
    </location>
    <ligand>
        <name>Mg(2+)</name>
        <dbReference type="ChEBI" id="CHEBI:18420"/>
        <label>1</label>
    </ligand>
</feature>
<dbReference type="GO" id="GO:0006796">
    <property type="term" value="P:phosphate-containing compound metabolic process"/>
    <property type="evidence" value="ECO:0007669"/>
    <property type="project" value="InterPro"/>
</dbReference>
<dbReference type="AlphaFoldDB" id="A0A6J4QCQ3"/>
<keyword evidence="3 5" id="KW-0378">Hydrolase</keyword>
<dbReference type="EMBL" id="CADCVC010000066">
    <property type="protein sequence ID" value="CAA9434295.1"/>
    <property type="molecule type" value="Genomic_DNA"/>
</dbReference>
<feature type="binding site" evidence="5">
    <location>
        <position position="48"/>
    </location>
    <ligand>
        <name>substrate</name>
    </ligand>
</feature>
<comment type="subcellular location">
    <subcellularLocation>
        <location evidence="5">Cytoplasm</location>
    </subcellularLocation>
</comment>
<comment type="cofactor">
    <cofactor evidence="1 5">
        <name>Mg(2+)</name>
        <dbReference type="ChEBI" id="CHEBI:18420"/>
    </cofactor>
</comment>
<dbReference type="Pfam" id="PF00719">
    <property type="entry name" value="Pyrophosphatase"/>
    <property type="match status" value="1"/>
</dbReference>
<dbReference type="PANTHER" id="PTHR10286">
    <property type="entry name" value="INORGANIC PYROPHOSPHATASE"/>
    <property type="match status" value="1"/>
</dbReference>
<organism evidence="6">
    <name type="scientific">uncultured Rubrobacteraceae bacterium</name>
    <dbReference type="NCBI Taxonomy" id="349277"/>
    <lineage>
        <taxon>Bacteria</taxon>
        <taxon>Bacillati</taxon>
        <taxon>Actinomycetota</taxon>
        <taxon>Rubrobacteria</taxon>
        <taxon>Rubrobacterales</taxon>
        <taxon>Rubrobacteraceae</taxon>
        <taxon>environmental samples</taxon>
    </lineage>
</organism>
<keyword evidence="5" id="KW-0963">Cytoplasm</keyword>
<comment type="subunit">
    <text evidence="5">Homohexamer.</text>
</comment>
<comment type="function">
    <text evidence="5">Catalyzes the hydrolysis of inorganic pyrophosphate (PPi) forming two phosphate ions.</text>
</comment>
<gene>
    <name evidence="5" type="primary">ppa</name>
    <name evidence="6" type="ORF">AVDCRST_MAG80-792</name>
</gene>
<keyword evidence="2 5" id="KW-0479">Metal-binding</keyword>
<dbReference type="CDD" id="cd00412">
    <property type="entry name" value="pyrophosphatase"/>
    <property type="match status" value="1"/>
</dbReference>
<feature type="binding site" evidence="5">
    <location>
        <position position="26"/>
    </location>
    <ligand>
        <name>Mg(2+)</name>
        <dbReference type="ChEBI" id="CHEBI:18420"/>
        <label>2</label>
    </ligand>
</feature>
<dbReference type="GO" id="GO:0004427">
    <property type="term" value="F:inorganic diphosphate phosphatase activity"/>
    <property type="evidence" value="ECO:0007669"/>
    <property type="project" value="UniProtKB-UniRule"/>
</dbReference>
<evidence type="ECO:0000256" key="5">
    <source>
        <dbReference type="HAMAP-Rule" id="MF_00209"/>
    </source>
</evidence>
<accession>A0A6J4QCQ3</accession>
<dbReference type="HAMAP" id="MF_00209">
    <property type="entry name" value="Inorganic_PPase"/>
    <property type="match status" value="1"/>
</dbReference>
<evidence type="ECO:0000313" key="6">
    <source>
        <dbReference type="EMBL" id="CAA9434295.1"/>
    </source>
</evidence>
<dbReference type="GO" id="GO:0000287">
    <property type="term" value="F:magnesium ion binding"/>
    <property type="evidence" value="ECO:0007669"/>
    <property type="project" value="UniProtKB-UniRule"/>
</dbReference>